<protein>
    <submittedName>
        <fullName evidence="1">Uncharacterized protein</fullName>
    </submittedName>
</protein>
<reference evidence="2" key="1">
    <citation type="journal article" date="2011" name="PLoS Genet.">
        <title>Genomic analysis of the necrotrophic fungal pathogens Sclerotinia sclerotiorum and Botrytis cinerea.</title>
        <authorList>
            <person name="Amselem J."/>
            <person name="Cuomo C.A."/>
            <person name="van Kan J.A."/>
            <person name="Viaud M."/>
            <person name="Benito E.P."/>
            <person name="Couloux A."/>
            <person name="Coutinho P.M."/>
            <person name="de Vries R.P."/>
            <person name="Dyer P.S."/>
            <person name="Fillinger S."/>
            <person name="Fournier E."/>
            <person name="Gout L."/>
            <person name="Hahn M."/>
            <person name="Kohn L."/>
            <person name="Lapalu N."/>
            <person name="Plummer K.M."/>
            <person name="Pradier J.M."/>
            <person name="Quevillon E."/>
            <person name="Sharon A."/>
            <person name="Simon A."/>
            <person name="ten Have A."/>
            <person name="Tudzynski B."/>
            <person name="Tudzynski P."/>
            <person name="Wincker P."/>
            <person name="Andrew M."/>
            <person name="Anthouard V."/>
            <person name="Beever R.E."/>
            <person name="Beffa R."/>
            <person name="Benoit I."/>
            <person name="Bouzid O."/>
            <person name="Brault B."/>
            <person name="Chen Z."/>
            <person name="Choquer M."/>
            <person name="Collemare J."/>
            <person name="Cotton P."/>
            <person name="Danchin E.G."/>
            <person name="Da Silva C."/>
            <person name="Gautier A."/>
            <person name="Giraud C."/>
            <person name="Giraud T."/>
            <person name="Gonzalez C."/>
            <person name="Grossetete S."/>
            <person name="Guldener U."/>
            <person name="Henrissat B."/>
            <person name="Howlett B.J."/>
            <person name="Kodira C."/>
            <person name="Kretschmer M."/>
            <person name="Lappartient A."/>
            <person name="Leroch M."/>
            <person name="Levis C."/>
            <person name="Mauceli E."/>
            <person name="Neuveglise C."/>
            <person name="Oeser B."/>
            <person name="Pearson M."/>
            <person name="Poulain J."/>
            <person name="Poussereau N."/>
            <person name="Quesneville H."/>
            <person name="Rascle C."/>
            <person name="Schumacher J."/>
            <person name="Segurens B."/>
            <person name="Sexton A."/>
            <person name="Silva E."/>
            <person name="Sirven C."/>
            <person name="Soanes D.M."/>
            <person name="Talbot N.J."/>
            <person name="Templeton M."/>
            <person name="Yandava C."/>
            <person name="Yarden O."/>
            <person name="Zeng Q."/>
            <person name="Rollins J.A."/>
            <person name="Lebrun M.H."/>
            <person name="Dickman M."/>
        </authorList>
    </citation>
    <scope>NUCLEOTIDE SEQUENCE [LARGE SCALE GENOMIC DNA]</scope>
    <source>
        <strain evidence="2">T4</strain>
    </source>
</reference>
<dbReference type="HOGENOM" id="CLU_1937832_0_0_1"/>
<dbReference type="InParanoid" id="G2XRM6"/>
<dbReference type="OrthoDB" id="10288457at2759"/>
<gene>
    <name evidence="1" type="ORF">BofuT4_P066470.1</name>
</gene>
<name>G2XRM6_BOTF4</name>
<proteinExistence type="predicted"/>
<evidence type="ECO:0000313" key="2">
    <source>
        <dbReference type="Proteomes" id="UP000008177"/>
    </source>
</evidence>
<organism evidence="1 2">
    <name type="scientific">Botryotinia fuckeliana (strain T4)</name>
    <name type="common">Noble rot fungus</name>
    <name type="synonym">Botrytis cinerea</name>
    <dbReference type="NCBI Taxonomy" id="999810"/>
    <lineage>
        <taxon>Eukaryota</taxon>
        <taxon>Fungi</taxon>
        <taxon>Dikarya</taxon>
        <taxon>Ascomycota</taxon>
        <taxon>Pezizomycotina</taxon>
        <taxon>Leotiomycetes</taxon>
        <taxon>Helotiales</taxon>
        <taxon>Sclerotiniaceae</taxon>
        <taxon>Botrytis</taxon>
    </lineage>
</organism>
<dbReference type="EMBL" id="FQ790257">
    <property type="protein sequence ID" value="CCD33688.1"/>
    <property type="molecule type" value="Genomic_DNA"/>
</dbReference>
<accession>G2XRM6</accession>
<dbReference type="Proteomes" id="UP000008177">
    <property type="component" value="Unplaced contigs"/>
</dbReference>
<sequence length="130" mass="14566">MVDRIRDFLKNSVDSYKRLIQPLETGTGLTFRSSRVRDEVSERSHRNRQLNLPTRINDTFTKLNVTVTMISQVTALMPDAGIAKEDTAMALVTVTDGPGEDFIIYPNLKPLTHGAAIRQTHGIAVWKASR</sequence>
<evidence type="ECO:0000313" key="1">
    <source>
        <dbReference type="EMBL" id="CCD33688.1"/>
    </source>
</evidence>
<dbReference type="AlphaFoldDB" id="G2XRM6"/>